<name>A0A1I6GNU3_9EURY</name>
<accession>A0A1I6GNU3</accession>
<dbReference type="OrthoDB" id="228403at2157"/>
<dbReference type="InterPro" id="IPR055965">
    <property type="entry name" value="DUF7543"/>
</dbReference>
<dbReference type="Proteomes" id="UP000198531">
    <property type="component" value="Unassembled WGS sequence"/>
</dbReference>
<protein>
    <submittedName>
        <fullName evidence="1">Uncharacterized protein</fullName>
    </submittedName>
</protein>
<dbReference type="AlphaFoldDB" id="A0A1I6GNU3"/>
<dbReference type="RefSeq" id="WP_089805954.1">
    <property type="nucleotide sequence ID" value="NZ_FOYT01000001.1"/>
</dbReference>
<proteinExistence type="predicted"/>
<dbReference type="Pfam" id="PF24399">
    <property type="entry name" value="DUF7543"/>
    <property type="match status" value="1"/>
</dbReference>
<gene>
    <name evidence="1" type="ORF">SAMN04487947_1451</name>
</gene>
<evidence type="ECO:0000313" key="2">
    <source>
        <dbReference type="Proteomes" id="UP000198531"/>
    </source>
</evidence>
<organism evidence="1 2">
    <name type="scientific">Halogeometricum rufum</name>
    <dbReference type="NCBI Taxonomy" id="553469"/>
    <lineage>
        <taxon>Archaea</taxon>
        <taxon>Methanobacteriati</taxon>
        <taxon>Methanobacteriota</taxon>
        <taxon>Stenosarchaea group</taxon>
        <taxon>Halobacteria</taxon>
        <taxon>Halobacteriales</taxon>
        <taxon>Haloferacaceae</taxon>
        <taxon>Halogeometricum</taxon>
    </lineage>
</organism>
<evidence type="ECO:0000313" key="1">
    <source>
        <dbReference type="EMBL" id="SFR43893.1"/>
    </source>
</evidence>
<keyword evidence="2" id="KW-1185">Reference proteome</keyword>
<dbReference type="EMBL" id="FOYT01000001">
    <property type="protein sequence ID" value="SFR43893.1"/>
    <property type="molecule type" value="Genomic_DNA"/>
</dbReference>
<sequence length="76" mass="9040">MSWQEVRADDRVTEWERSDGVVTVRLRRSPDDTWTVRLDRLHQSPEGRGYRRERFDTEADARDAVAAWQDEYDVDG</sequence>
<reference evidence="2" key="1">
    <citation type="submission" date="2016-10" db="EMBL/GenBank/DDBJ databases">
        <authorList>
            <person name="Varghese N."/>
            <person name="Submissions S."/>
        </authorList>
    </citation>
    <scope>NUCLEOTIDE SEQUENCE [LARGE SCALE GENOMIC DNA]</scope>
    <source>
        <strain evidence="2">CGMCC 1.7736</strain>
    </source>
</reference>